<dbReference type="Gene3D" id="3.20.20.80">
    <property type="entry name" value="Glycosidases"/>
    <property type="match status" value="1"/>
</dbReference>
<accession>A0A5B9W1Y2</accession>
<evidence type="ECO:0000313" key="2">
    <source>
        <dbReference type="Proteomes" id="UP000324233"/>
    </source>
</evidence>
<dbReference type="RefSeq" id="WP_148594157.1">
    <property type="nucleotide sequence ID" value="NZ_CP042997.1"/>
</dbReference>
<dbReference type="OrthoDB" id="221709at2"/>
<keyword evidence="2" id="KW-1185">Reference proteome</keyword>
<sequence length="1107" mass="120910">MCACFLPLLVAALAARDAGADRLEIVPNTPVMRLDEVGLYRLGYAYRGKSEKDFPVGWSGPFDEQTGVACQPMGIHDGKEALVLHCPWRGGTGVSFQEFRVRIPGRGKTMLLGATAMRPEAVGKSDGVTFRIKAGGRTCLDVHRSDAAWKEFAIDLSGAAGTVLTIRFEVDPGPKDDSSFDFAAWGDRRLTFEGIRADLRPHLPAPQVPLASLLPRRSGGAVPPAAEGVGAGTGISRDGEAFVLREEGTDGAFQYRWDRPATGSAGGFLGTVVLTATRKGATPVRVPVADSAELRWAGAAKPLESRWDEANTAGPTLWRTFEVDGKVATVRIRGSLHGKALVFDVEADRPLAVRLAPGAWGPAMRRRTVPIPYMSGEVHYLSMEGLFVAARMDWTTSRATTMDGGAAIYSPLTDGRRNPLRERLIYAAAWNVDEVLPNIPNPPSPYLEDLGRRTVLDIWGGRYADIAARLESLASYGIEGGVAIIHDWQRSGYDNALPAHIPAASDKGGDEAMKALVATARRLGYRIALHENYVDYYPNYEGYREGDIALDSAGKLQKAWYNEGTKIQSFAVKPNAIPPLAATQSPEIHRRYGTNANYLDVHSAVPPWFHVDQRAGEAGAGLFSRVWDVHRELWAYERRTHGGPVLGEGNNHWYWSGCLDGVEAQFGQGWQGERGREVPLMVDFDLLKIHPLQLNHGMGYYERWWGKPTWPGAAPMVALDHYRMQEVAFGHEGFVGGASWTQVPAAWLEHNLLSPVTARHATARPAEIRYEAGGKWVDSSTAAASEKSGDAFQRVRIRYDNGLTITANQAKEPVHVGAHLLPQYGWLAEGAGVKAGTTDRDGVVSDYAETADSVFANARPAREWNLLGGSRVRPEVDVFEVAGPRVIRVTYAWKVEAPLARDHVCFVHFFEQGGPRSAILFQQDHALAVPTSKWAAGRTIKDGPHEFPIPAGIPDGDYAWTIGLYSRGDGRATLEGVQDGESRIRLGTLKVADGGRSLTFTREPGAGDGRNAIYLEHVNTGNRLLYFGPVRTDGGVVLRRAAGRWTAWVFPRDRGFNLLLDPGRFSRPARISCDGGRRSISPSPEGTFWRLPLNGSARYEWEAGGTP</sequence>
<gene>
    <name evidence="1" type="ORF">OJF2_27360</name>
</gene>
<dbReference type="InterPro" id="IPR043751">
    <property type="entry name" value="DUF5696"/>
</dbReference>
<name>A0A5B9W1Y2_9BACT</name>
<dbReference type="KEGG" id="agv:OJF2_27360"/>
<dbReference type="EMBL" id="CP042997">
    <property type="protein sequence ID" value="QEH34201.1"/>
    <property type="molecule type" value="Genomic_DNA"/>
</dbReference>
<dbReference type="Pfam" id="PF18952">
    <property type="entry name" value="DUF5696"/>
    <property type="match status" value="1"/>
</dbReference>
<proteinExistence type="predicted"/>
<protein>
    <submittedName>
        <fullName evidence="1">Uncharacterized protein</fullName>
    </submittedName>
</protein>
<evidence type="ECO:0000313" key="1">
    <source>
        <dbReference type="EMBL" id="QEH34201.1"/>
    </source>
</evidence>
<organism evidence="1 2">
    <name type="scientific">Aquisphaera giovannonii</name>
    <dbReference type="NCBI Taxonomy" id="406548"/>
    <lineage>
        <taxon>Bacteria</taxon>
        <taxon>Pseudomonadati</taxon>
        <taxon>Planctomycetota</taxon>
        <taxon>Planctomycetia</taxon>
        <taxon>Isosphaerales</taxon>
        <taxon>Isosphaeraceae</taxon>
        <taxon>Aquisphaera</taxon>
    </lineage>
</organism>
<reference evidence="1 2" key="1">
    <citation type="submission" date="2019-08" db="EMBL/GenBank/DDBJ databases">
        <title>Deep-cultivation of Planctomycetes and their phenomic and genomic characterization uncovers novel biology.</title>
        <authorList>
            <person name="Wiegand S."/>
            <person name="Jogler M."/>
            <person name="Boedeker C."/>
            <person name="Pinto D."/>
            <person name="Vollmers J."/>
            <person name="Rivas-Marin E."/>
            <person name="Kohn T."/>
            <person name="Peeters S.H."/>
            <person name="Heuer A."/>
            <person name="Rast P."/>
            <person name="Oberbeckmann S."/>
            <person name="Bunk B."/>
            <person name="Jeske O."/>
            <person name="Meyerdierks A."/>
            <person name="Storesund J.E."/>
            <person name="Kallscheuer N."/>
            <person name="Luecker S."/>
            <person name="Lage O.M."/>
            <person name="Pohl T."/>
            <person name="Merkel B.J."/>
            <person name="Hornburger P."/>
            <person name="Mueller R.-W."/>
            <person name="Bruemmer F."/>
            <person name="Labrenz M."/>
            <person name="Spormann A.M."/>
            <person name="Op den Camp H."/>
            <person name="Overmann J."/>
            <person name="Amann R."/>
            <person name="Jetten M.S.M."/>
            <person name="Mascher T."/>
            <person name="Medema M.H."/>
            <person name="Devos D.P."/>
            <person name="Kaster A.-K."/>
            <person name="Ovreas L."/>
            <person name="Rohde M."/>
            <person name="Galperin M.Y."/>
            <person name="Jogler C."/>
        </authorList>
    </citation>
    <scope>NUCLEOTIDE SEQUENCE [LARGE SCALE GENOMIC DNA]</scope>
    <source>
        <strain evidence="1 2">OJF2</strain>
    </source>
</reference>
<dbReference type="AlphaFoldDB" id="A0A5B9W1Y2"/>
<dbReference type="Proteomes" id="UP000324233">
    <property type="component" value="Chromosome"/>
</dbReference>